<reference evidence="2" key="1">
    <citation type="submission" date="2023-06" db="EMBL/GenBank/DDBJ databases">
        <title>Genome-scale phylogeny and comparative genomics of the fungal order Sordariales.</title>
        <authorList>
            <consortium name="Lawrence Berkeley National Laboratory"/>
            <person name="Hensen N."/>
            <person name="Bonometti L."/>
            <person name="Westerberg I."/>
            <person name="Brannstrom I.O."/>
            <person name="Guillou S."/>
            <person name="Cros-Aarteil S."/>
            <person name="Calhoun S."/>
            <person name="Haridas S."/>
            <person name="Kuo A."/>
            <person name="Mondo S."/>
            <person name="Pangilinan J."/>
            <person name="Riley R."/>
            <person name="Labutti K."/>
            <person name="Andreopoulos B."/>
            <person name="Lipzen A."/>
            <person name="Chen C."/>
            <person name="Yanf M."/>
            <person name="Daum C."/>
            <person name="Ng V."/>
            <person name="Clum A."/>
            <person name="Steindorff A."/>
            <person name="Ohm R."/>
            <person name="Martin F."/>
            <person name="Silar P."/>
            <person name="Natvig D."/>
            <person name="Lalanne C."/>
            <person name="Gautier V."/>
            <person name="Ament-Velasquez S.L."/>
            <person name="Kruys A."/>
            <person name="Hutchinson M.I."/>
            <person name="Powell A.J."/>
            <person name="Barry K."/>
            <person name="Miller A.N."/>
            <person name="Grigoriev I.V."/>
            <person name="Debuchy R."/>
            <person name="Gladieux P."/>
            <person name="Thoren M.H."/>
            <person name="Johannesson H."/>
        </authorList>
    </citation>
    <scope>NUCLEOTIDE SEQUENCE</scope>
    <source>
        <strain evidence="2">8032-3</strain>
    </source>
</reference>
<dbReference type="Gene3D" id="3.40.630.30">
    <property type="match status" value="1"/>
</dbReference>
<feature type="domain" description="N-acetyltransferase" evidence="1">
    <location>
        <begin position="62"/>
        <end position="136"/>
    </location>
</feature>
<evidence type="ECO:0000259" key="1">
    <source>
        <dbReference type="Pfam" id="PF13508"/>
    </source>
</evidence>
<comment type="caution">
    <text evidence="2">The sequence shown here is derived from an EMBL/GenBank/DDBJ whole genome shotgun (WGS) entry which is preliminary data.</text>
</comment>
<evidence type="ECO:0000313" key="2">
    <source>
        <dbReference type="EMBL" id="KAK1765040.1"/>
    </source>
</evidence>
<dbReference type="Proteomes" id="UP001244011">
    <property type="component" value="Unassembled WGS sequence"/>
</dbReference>
<keyword evidence="3" id="KW-1185">Reference proteome</keyword>
<dbReference type="InterPro" id="IPR000182">
    <property type="entry name" value="GNAT_dom"/>
</dbReference>
<proteinExistence type="predicted"/>
<evidence type="ECO:0000313" key="3">
    <source>
        <dbReference type="Proteomes" id="UP001244011"/>
    </source>
</evidence>
<dbReference type="GO" id="GO:0016747">
    <property type="term" value="F:acyltransferase activity, transferring groups other than amino-acyl groups"/>
    <property type="evidence" value="ECO:0007669"/>
    <property type="project" value="InterPro"/>
</dbReference>
<organism evidence="2 3">
    <name type="scientific">Phialemonium atrogriseum</name>
    <dbReference type="NCBI Taxonomy" id="1093897"/>
    <lineage>
        <taxon>Eukaryota</taxon>
        <taxon>Fungi</taxon>
        <taxon>Dikarya</taxon>
        <taxon>Ascomycota</taxon>
        <taxon>Pezizomycotina</taxon>
        <taxon>Sordariomycetes</taxon>
        <taxon>Sordariomycetidae</taxon>
        <taxon>Cephalothecales</taxon>
        <taxon>Cephalothecaceae</taxon>
        <taxon>Phialemonium</taxon>
    </lineage>
</organism>
<dbReference type="GeneID" id="85307977"/>
<dbReference type="RefSeq" id="XP_060281253.1">
    <property type="nucleotide sequence ID" value="XM_060424790.1"/>
</dbReference>
<gene>
    <name evidence="2" type="ORF">QBC33DRAFT_455993</name>
</gene>
<name>A0AAJ0BVF9_9PEZI</name>
<protein>
    <recommendedName>
        <fullName evidence="1">N-acetyltransferase domain-containing protein</fullName>
    </recommendedName>
</protein>
<dbReference type="InterPro" id="IPR016181">
    <property type="entry name" value="Acyl_CoA_acyltransferase"/>
</dbReference>
<dbReference type="AlphaFoldDB" id="A0AAJ0BVF9"/>
<dbReference type="EMBL" id="MU839017">
    <property type="protein sequence ID" value="KAK1765040.1"/>
    <property type="molecule type" value="Genomic_DNA"/>
</dbReference>
<accession>A0AAJ0BVF9</accession>
<dbReference type="CDD" id="cd04301">
    <property type="entry name" value="NAT_SF"/>
    <property type="match status" value="1"/>
</dbReference>
<dbReference type="SUPFAM" id="SSF55729">
    <property type="entry name" value="Acyl-CoA N-acyltransferases (Nat)"/>
    <property type="match status" value="1"/>
</dbReference>
<sequence>MATTTTTPSLPPGYTLHTGYPPVAEYRHLRSASGLTPVTESQAAAVASGSWYGCYVTFGAGEAAVAMGRVVGDGAWYFVVADMAVLPGHQRRGLGAAVLAELVARIREHAPEGDPYVSLLADPPGRRLYFANGFVEAAPAEMGMVLPNEWRRG</sequence>
<dbReference type="Pfam" id="PF13508">
    <property type="entry name" value="Acetyltransf_7"/>
    <property type="match status" value="1"/>
</dbReference>